<gene>
    <name evidence="2" type="ORF">AZH43_09240</name>
</gene>
<evidence type="ECO:0000313" key="3">
    <source>
        <dbReference type="Proteomes" id="UP000076276"/>
    </source>
</evidence>
<name>A0A151Y3S0_9GAMM</name>
<evidence type="ECO:0000313" key="2">
    <source>
        <dbReference type="EMBL" id="KYQ72656.1"/>
    </source>
</evidence>
<reference evidence="2 3" key="1">
    <citation type="submission" date="2016-03" db="EMBL/GenBank/DDBJ databases">
        <title>Acinetobacter genomospecies 28 strain ANC 4149.</title>
        <authorList>
            <person name="Radolfova-Krizova L."/>
            <person name="Nemec A."/>
        </authorList>
    </citation>
    <scope>NUCLEOTIDE SEQUENCE [LARGE SCALE GENOMIC DNA]</scope>
    <source>
        <strain evidence="2 3">ANC 4149</strain>
    </source>
</reference>
<dbReference type="Gene3D" id="3.10.129.10">
    <property type="entry name" value="Hotdog Thioesterase"/>
    <property type="match status" value="1"/>
</dbReference>
<dbReference type="InterPro" id="IPR029069">
    <property type="entry name" value="HotDog_dom_sf"/>
</dbReference>
<comment type="caution">
    <text evidence="2">The sequence shown here is derived from an EMBL/GenBank/DDBJ whole genome shotgun (WGS) entry which is preliminary data.</text>
</comment>
<dbReference type="EMBL" id="LUAW01000014">
    <property type="protein sequence ID" value="KYQ72656.1"/>
    <property type="molecule type" value="Genomic_DNA"/>
</dbReference>
<organism evidence="2 3">
    <name type="scientific">Acinetobacter pragensis</name>
    <dbReference type="NCBI Taxonomy" id="1806892"/>
    <lineage>
        <taxon>Bacteria</taxon>
        <taxon>Pseudomonadati</taxon>
        <taxon>Pseudomonadota</taxon>
        <taxon>Gammaproteobacteria</taxon>
        <taxon>Moraxellales</taxon>
        <taxon>Moraxellaceae</taxon>
        <taxon>Acinetobacter</taxon>
    </lineage>
</organism>
<dbReference type="CDD" id="cd03443">
    <property type="entry name" value="PaaI_thioesterase"/>
    <property type="match status" value="1"/>
</dbReference>
<dbReference type="RefSeq" id="WP_067667584.1">
    <property type="nucleotide sequence ID" value="NZ_CBCSIK010000001.1"/>
</dbReference>
<accession>A0A151Y3S0</accession>
<dbReference type="SUPFAM" id="SSF54637">
    <property type="entry name" value="Thioesterase/thiol ester dehydrase-isomerase"/>
    <property type="match status" value="1"/>
</dbReference>
<protein>
    <recommendedName>
        <fullName evidence="1">Thioesterase domain-containing protein</fullName>
    </recommendedName>
</protein>
<dbReference type="AlphaFoldDB" id="A0A151Y3S0"/>
<dbReference type="GO" id="GO:0016790">
    <property type="term" value="F:thiolester hydrolase activity"/>
    <property type="evidence" value="ECO:0007669"/>
    <property type="project" value="UniProtKB-ARBA"/>
</dbReference>
<evidence type="ECO:0000259" key="1">
    <source>
        <dbReference type="Pfam" id="PF03061"/>
    </source>
</evidence>
<proteinExistence type="predicted"/>
<dbReference type="Proteomes" id="UP000076276">
    <property type="component" value="Unassembled WGS sequence"/>
</dbReference>
<feature type="domain" description="Thioesterase" evidence="1">
    <location>
        <begin position="45"/>
        <end position="115"/>
    </location>
</feature>
<dbReference type="InterPro" id="IPR006683">
    <property type="entry name" value="Thioestr_dom"/>
</dbReference>
<dbReference type="STRING" id="1806892.AZH43_09240"/>
<dbReference type="OrthoDB" id="9813282at2"/>
<dbReference type="Pfam" id="PF03061">
    <property type="entry name" value="4HBT"/>
    <property type="match status" value="1"/>
</dbReference>
<keyword evidence="3" id="KW-1185">Reference proteome</keyword>
<sequence>MTLKTLEPLPPIHHHLGGHNIQWNADHTELEISYVALDSFTNPRGTVEGGMVCAMLDDVMGLFTYLANQQTPATTINLTMDFLRPCLVGTVLTKCRFTKQGKVILNIESEAWQNQKLIARSTANFMVLSP</sequence>